<name>A0A8K0X4E5_9PEZI</name>
<protein>
    <submittedName>
        <fullName evidence="2">Uncharacterized protein</fullName>
    </submittedName>
</protein>
<feature type="chain" id="PRO_5035452424" evidence="1">
    <location>
        <begin position="19"/>
        <end position="454"/>
    </location>
</feature>
<organism evidence="2 3">
    <name type="scientific">Plectosphaerella cucumerina</name>
    <dbReference type="NCBI Taxonomy" id="40658"/>
    <lineage>
        <taxon>Eukaryota</taxon>
        <taxon>Fungi</taxon>
        <taxon>Dikarya</taxon>
        <taxon>Ascomycota</taxon>
        <taxon>Pezizomycotina</taxon>
        <taxon>Sordariomycetes</taxon>
        <taxon>Hypocreomycetidae</taxon>
        <taxon>Glomerellales</taxon>
        <taxon>Plectosphaerellaceae</taxon>
        <taxon>Plectosphaerella</taxon>
    </lineage>
</organism>
<accession>A0A8K0X4E5</accession>
<dbReference type="InterPro" id="IPR036278">
    <property type="entry name" value="Sialidase_sf"/>
</dbReference>
<reference evidence="2" key="1">
    <citation type="journal article" date="2021" name="Nat. Commun.">
        <title>Genetic determinants of endophytism in the Arabidopsis root mycobiome.</title>
        <authorList>
            <person name="Mesny F."/>
            <person name="Miyauchi S."/>
            <person name="Thiergart T."/>
            <person name="Pickel B."/>
            <person name="Atanasova L."/>
            <person name="Karlsson M."/>
            <person name="Huettel B."/>
            <person name="Barry K.W."/>
            <person name="Haridas S."/>
            <person name="Chen C."/>
            <person name="Bauer D."/>
            <person name="Andreopoulos W."/>
            <person name="Pangilinan J."/>
            <person name="LaButti K."/>
            <person name="Riley R."/>
            <person name="Lipzen A."/>
            <person name="Clum A."/>
            <person name="Drula E."/>
            <person name="Henrissat B."/>
            <person name="Kohler A."/>
            <person name="Grigoriev I.V."/>
            <person name="Martin F.M."/>
            <person name="Hacquard S."/>
        </authorList>
    </citation>
    <scope>NUCLEOTIDE SEQUENCE</scope>
    <source>
        <strain evidence="2">MPI-CAGE-AT-0016</strain>
    </source>
</reference>
<dbReference type="Pfam" id="PF15892">
    <property type="entry name" value="BNR_4"/>
    <property type="match status" value="1"/>
</dbReference>
<feature type="signal peptide" evidence="1">
    <location>
        <begin position="1"/>
        <end position="18"/>
    </location>
</feature>
<dbReference type="SUPFAM" id="SSF50939">
    <property type="entry name" value="Sialidases"/>
    <property type="match status" value="1"/>
</dbReference>
<dbReference type="AlphaFoldDB" id="A0A8K0X4E5"/>
<keyword evidence="3" id="KW-1185">Reference proteome</keyword>
<evidence type="ECO:0000256" key="1">
    <source>
        <dbReference type="SAM" id="SignalP"/>
    </source>
</evidence>
<dbReference type="OrthoDB" id="9978204at2759"/>
<proteinExistence type="predicted"/>
<keyword evidence="1" id="KW-0732">Signal</keyword>
<gene>
    <name evidence="2" type="ORF">B0T11DRAFT_279322</name>
</gene>
<comment type="caution">
    <text evidence="2">The sequence shown here is derived from an EMBL/GenBank/DDBJ whole genome shotgun (WGS) entry which is preliminary data.</text>
</comment>
<evidence type="ECO:0000313" key="2">
    <source>
        <dbReference type="EMBL" id="KAH7361665.1"/>
    </source>
</evidence>
<dbReference type="Gene3D" id="2.120.10.10">
    <property type="match status" value="1"/>
</dbReference>
<dbReference type="EMBL" id="JAGPXD010000003">
    <property type="protein sequence ID" value="KAH7361665.1"/>
    <property type="molecule type" value="Genomic_DNA"/>
</dbReference>
<dbReference type="Proteomes" id="UP000813385">
    <property type="component" value="Unassembled WGS sequence"/>
</dbReference>
<evidence type="ECO:0000313" key="3">
    <source>
        <dbReference type="Proteomes" id="UP000813385"/>
    </source>
</evidence>
<sequence length="454" mass="51160">MRLHAPLLLLGLARAVLGITVTKVEHWEIATDIQGPERLNGVSYQEDVLITHGDFQYVTFYNTTPAGYNNHYVNLGRRRVTPNVGAWEYLTFKDYVQRTMDGHNMISMGISGDGRIHLSFDHHDVPLNYRVSHEGIANDVPSSAEWTADLFGPVIHDLPGSTGPWTPLTYPRFESLENGNMLLEFRIGASGSGDSYIHHYDISTQRWTAYGKYIAGDDNNAYINGLDFLDGRLYTSWTVRETPNADTNHGVYFAYSDDEGRTWHNTKGAQLAAPISTADDSTLVWDVPQNSRMVNQEGQLVDAKGRFHVLMRDRLAGPHLYQHFLRETDGSWTKSPIDPGDINGPDLYDPRGKFASDARGEWLIALLPDLAALETRIYAASEAKNFKDWKLLGVIENTSTEPLFDQRRLKNEGVLSVFVRQGGGFPDRKLQVWDFELAIPGQKCRRDAKDQAEE</sequence>
<dbReference type="CDD" id="cd15482">
    <property type="entry name" value="Sialidase_non-viral"/>
    <property type="match status" value="1"/>
</dbReference>